<dbReference type="OrthoDB" id="8607336at2"/>
<dbReference type="Pfam" id="PF13992">
    <property type="entry name" value="YecR"/>
    <property type="match status" value="1"/>
</dbReference>
<gene>
    <name evidence="1" type="ordered locus">SVI_1975</name>
</gene>
<dbReference type="PROSITE" id="PS51257">
    <property type="entry name" value="PROKAR_LIPOPROTEIN"/>
    <property type="match status" value="1"/>
</dbReference>
<protein>
    <recommendedName>
        <fullName evidence="3">Lipoprotein</fullName>
    </recommendedName>
</protein>
<dbReference type="STRING" id="637905.SVI_1975"/>
<dbReference type="Proteomes" id="UP000002350">
    <property type="component" value="Chromosome"/>
</dbReference>
<evidence type="ECO:0000313" key="2">
    <source>
        <dbReference type="Proteomes" id="UP000002350"/>
    </source>
</evidence>
<evidence type="ECO:0000313" key="1">
    <source>
        <dbReference type="EMBL" id="BAJ01946.1"/>
    </source>
</evidence>
<dbReference type="InterPro" id="IPR025731">
    <property type="entry name" value="YecR-like"/>
</dbReference>
<dbReference type="HOGENOM" id="CLU_145367_1_0_6"/>
<name>D4ZJU7_SHEVD</name>
<dbReference type="AlphaFoldDB" id="D4ZJU7"/>
<sequence>MKKLIALAIVLATSGCVGKKDWQAAGGSKAEGIIKLSYTFSGNRNPQADDEQALKVAEERCQLWGFTGARPFQFVDVRCQRTHGASCGTHIVTKAFQCIPEQAKI</sequence>
<organism evidence="1 2">
    <name type="scientific">Shewanella violacea (strain JCM 10179 / CIP 106290 / LMG 19151 / DSS12)</name>
    <dbReference type="NCBI Taxonomy" id="637905"/>
    <lineage>
        <taxon>Bacteria</taxon>
        <taxon>Pseudomonadati</taxon>
        <taxon>Pseudomonadota</taxon>
        <taxon>Gammaproteobacteria</taxon>
        <taxon>Alteromonadales</taxon>
        <taxon>Shewanellaceae</taxon>
        <taxon>Shewanella</taxon>
    </lineage>
</organism>
<dbReference type="KEGG" id="svo:SVI_1975"/>
<reference evidence="2" key="1">
    <citation type="journal article" date="2010" name="Mol. Biosyst.">
        <title>Complete genome sequence and comparative analysis of Shewanella violacea, a psychrophilic and piezophilic bacterium from deep sea floor sediments.</title>
        <authorList>
            <person name="Aono E."/>
            <person name="Baba T."/>
            <person name="Ara T."/>
            <person name="Nishi T."/>
            <person name="Nakamichi T."/>
            <person name="Inamoto E."/>
            <person name="Toyonaga H."/>
            <person name="Hasegawa M."/>
            <person name="Takai Y."/>
            <person name="Okumura Y."/>
            <person name="Baba M."/>
            <person name="Tomita M."/>
            <person name="Kato C."/>
            <person name="Oshima T."/>
            <person name="Nakasone K."/>
            <person name="Mori H."/>
        </authorList>
    </citation>
    <scope>NUCLEOTIDE SEQUENCE [LARGE SCALE GENOMIC DNA]</scope>
    <source>
        <strain evidence="2">JCM 10179 / CIP 106290 / LMG 19151 / DSS12</strain>
    </source>
</reference>
<evidence type="ECO:0008006" key="3">
    <source>
        <dbReference type="Google" id="ProtNLM"/>
    </source>
</evidence>
<dbReference type="eggNOG" id="ENOG5033DI4">
    <property type="taxonomic scope" value="Bacteria"/>
</dbReference>
<keyword evidence="2" id="KW-1185">Reference proteome</keyword>
<dbReference type="RefSeq" id="WP_013051251.1">
    <property type="nucleotide sequence ID" value="NC_014012.1"/>
</dbReference>
<proteinExistence type="predicted"/>
<dbReference type="EMBL" id="AP011177">
    <property type="protein sequence ID" value="BAJ01946.1"/>
    <property type="molecule type" value="Genomic_DNA"/>
</dbReference>
<accession>D4ZJU7</accession>